<dbReference type="Gene3D" id="2.40.160.180">
    <property type="entry name" value="Carbohydrate-selective porin OprB"/>
    <property type="match status" value="1"/>
</dbReference>
<dbReference type="InterPro" id="IPR007049">
    <property type="entry name" value="Carb-sel_porin_OprB"/>
</dbReference>
<dbReference type="InterPro" id="IPR038673">
    <property type="entry name" value="OprB_sf"/>
</dbReference>
<sequence>MLRKGAEMRISIRRSGLAALAGLMACAGGPVQAADAADAAGNGAAADGGGLGFLEGLGNSNGLLGDMGGLRPWLGEKGITFTLSETSEVLGNVSGGNRRGFEYDGLTTATLQMDTARAFGWEGGTVNISGLQIHGRNLSADNLASLQTASGIEADRGTRLWEAWYQQAIFGGKADVKLGQQSLDQEFMVSQNALLFVNTMFGWPMLPSADLPGGGPAYPLSDLGARLRLHAGQSVTLLAGVFNGSPSPRNGGDPQLGDRTGTDFTLKGAPLAMTELQYATPPAAAGLPGTYKLGAWYDGRRFADQSVDSGGGSLAAPGSTGVAAGHHGNYAFYGVADQMIWRDAAVADHNANTFLRLMGTPQQDRVPIVFSLNAGLTLHAPFQGRTADTAGLGLGYTRVSHRLSELDEETGAYNGGFYPVRHSETFLEATYQYALASWWQLQPDVQYVFHPGGNVPQATDSGERVGDELVLGLRTNIQF</sequence>
<dbReference type="PROSITE" id="PS51257">
    <property type="entry name" value="PROKAR_LIPOPROTEIN"/>
    <property type="match status" value="1"/>
</dbReference>
<proteinExistence type="predicted"/>
<reference evidence="1" key="1">
    <citation type="submission" date="2016-10" db="EMBL/GenBank/DDBJ databases">
        <title>Sequence of Gallionella enrichment culture.</title>
        <authorList>
            <person name="Poehlein A."/>
            <person name="Muehling M."/>
            <person name="Daniel R."/>
        </authorList>
    </citation>
    <scope>NUCLEOTIDE SEQUENCE</scope>
</reference>
<accession>A0A1J5SCS5</accession>
<dbReference type="AlphaFoldDB" id="A0A1J5SCS5"/>
<comment type="caution">
    <text evidence="1">The sequence shown here is derived from an EMBL/GenBank/DDBJ whole genome shotgun (WGS) entry which is preliminary data.</text>
</comment>
<name>A0A1J5SCS5_9ZZZZ</name>
<evidence type="ECO:0000313" key="1">
    <source>
        <dbReference type="EMBL" id="OIR01989.1"/>
    </source>
</evidence>
<dbReference type="InterPro" id="IPR052932">
    <property type="entry name" value="OprB_Porin"/>
</dbReference>
<organism evidence="1">
    <name type="scientific">mine drainage metagenome</name>
    <dbReference type="NCBI Taxonomy" id="410659"/>
    <lineage>
        <taxon>unclassified sequences</taxon>
        <taxon>metagenomes</taxon>
        <taxon>ecological metagenomes</taxon>
    </lineage>
</organism>
<gene>
    <name evidence="1" type="primary">oprB_1</name>
    <name evidence="1" type="ORF">GALL_158470</name>
</gene>
<dbReference type="PANTHER" id="PTHR37944">
    <property type="entry name" value="PORIN B"/>
    <property type="match status" value="1"/>
</dbReference>
<dbReference type="GO" id="GO:0015288">
    <property type="term" value="F:porin activity"/>
    <property type="evidence" value="ECO:0007669"/>
    <property type="project" value="InterPro"/>
</dbReference>
<dbReference type="GO" id="GO:0008643">
    <property type="term" value="P:carbohydrate transport"/>
    <property type="evidence" value="ECO:0007669"/>
    <property type="project" value="InterPro"/>
</dbReference>
<dbReference type="PANTHER" id="PTHR37944:SF1">
    <property type="entry name" value="PORIN B"/>
    <property type="match status" value="1"/>
</dbReference>
<protein>
    <submittedName>
        <fullName evidence="1">Porin B</fullName>
    </submittedName>
</protein>
<dbReference type="EMBL" id="MLJW01000078">
    <property type="protein sequence ID" value="OIR01989.1"/>
    <property type="molecule type" value="Genomic_DNA"/>
</dbReference>
<dbReference type="GO" id="GO:0016020">
    <property type="term" value="C:membrane"/>
    <property type="evidence" value="ECO:0007669"/>
    <property type="project" value="InterPro"/>
</dbReference>
<dbReference type="Pfam" id="PF04966">
    <property type="entry name" value="OprB"/>
    <property type="match status" value="1"/>
</dbReference>